<gene>
    <name evidence="4" type="ORF">FYJ85_20215</name>
</gene>
<comment type="caution">
    <text evidence="4">The sequence shown here is derived from an EMBL/GenBank/DDBJ whole genome shotgun (WGS) entry which is preliminary data.</text>
</comment>
<dbReference type="Pfam" id="PF01075">
    <property type="entry name" value="Glyco_transf_9"/>
    <property type="match status" value="1"/>
</dbReference>
<evidence type="ECO:0000313" key="5">
    <source>
        <dbReference type="Proteomes" id="UP000435649"/>
    </source>
</evidence>
<dbReference type="NCBIfam" id="TIGR04414">
    <property type="entry name" value="hepto_Aah_TibC"/>
    <property type="match status" value="1"/>
</dbReference>
<dbReference type="InterPro" id="IPR002201">
    <property type="entry name" value="Glyco_trans_9"/>
</dbReference>
<protein>
    <submittedName>
        <fullName evidence="4">Autotransporter strand-loop-strand O-heptosyltransferase</fullName>
    </submittedName>
</protein>
<dbReference type="GO" id="GO:0005829">
    <property type="term" value="C:cytosol"/>
    <property type="evidence" value="ECO:0007669"/>
    <property type="project" value="TreeGrafter"/>
</dbReference>
<feature type="domain" description="Autotransproter heptosyltransferase TibC/BAHTCr-like N-terminal" evidence="3">
    <location>
        <begin position="16"/>
        <end position="78"/>
    </location>
</feature>
<dbReference type="InterPro" id="IPR051199">
    <property type="entry name" value="LPS_LOS_Heptosyltrfase"/>
</dbReference>
<evidence type="ECO:0000259" key="3">
    <source>
        <dbReference type="Pfam" id="PF21129"/>
    </source>
</evidence>
<sequence>MPFIPPPENPTVPAVDGILFDFNNGLRVRFPDTGEFRCVFRDLDTDCLLYCMDVKPGCTIESVKKFFIRFSLEIYRKGELGQPIFRHDLNLSGKDVLIQLPAGALGDSIAWFSYVERFLNKHRCKLFCSMEPRMAELFKDQYPEISFITKEEAAKLKPYATYNLGLFFGGDSDHQPFDFRAVGLHRTAGLLLGLEDDELGDDPPRVNLSAPRQIREKYVCIASQASSQCKYWNNPSGWREVVAFLKEQGYRVLCIDRMPEYGSDYVWNHIPYGSEDFTGDRPLQERINLLKDAEFFIGLSSGLSWLAWCCHVPVILISGFTDPVNEFYTPYRVLNPSVCHGCWNDMRCEFNHFDFLWCPRKKEAKDKFECSKAITSKMVIDKIRRLAQ</sequence>
<organism evidence="4 5">
    <name type="scientific">Victivallis lenta</name>
    <dbReference type="NCBI Taxonomy" id="2606640"/>
    <lineage>
        <taxon>Bacteria</taxon>
        <taxon>Pseudomonadati</taxon>
        <taxon>Lentisphaerota</taxon>
        <taxon>Lentisphaeria</taxon>
        <taxon>Victivallales</taxon>
        <taxon>Victivallaceae</taxon>
        <taxon>Victivallis</taxon>
    </lineage>
</organism>
<dbReference type="EMBL" id="VUNS01000035">
    <property type="protein sequence ID" value="MST99355.1"/>
    <property type="molecule type" value="Genomic_DNA"/>
</dbReference>
<dbReference type="Pfam" id="PF21129">
    <property type="entry name" value="TibC_1st"/>
    <property type="match status" value="1"/>
</dbReference>
<evidence type="ECO:0000256" key="2">
    <source>
        <dbReference type="ARBA" id="ARBA00022679"/>
    </source>
</evidence>
<dbReference type="GO" id="GO:0008713">
    <property type="term" value="F:ADP-heptose-lipopolysaccharide heptosyltransferase activity"/>
    <property type="evidence" value="ECO:0007669"/>
    <property type="project" value="TreeGrafter"/>
</dbReference>
<name>A0A844G8Z3_9BACT</name>
<dbReference type="AlphaFoldDB" id="A0A844G8Z3"/>
<dbReference type="Proteomes" id="UP000435649">
    <property type="component" value="Unassembled WGS sequence"/>
</dbReference>
<evidence type="ECO:0000256" key="1">
    <source>
        <dbReference type="ARBA" id="ARBA00022676"/>
    </source>
</evidence>
<dbReference type="InterPro" id="IPR030929">
    <property type="entry name" value="Aah/TibC-like"/>
</dbReference>
<dbReference type="SUPFAM" id="SSF53756">
    <property type="entry name" value="UDP-Glycosyltransferase/glycogen phosphorylase"/>
    <property type="match status" value="1"/>
</dbReference>
<evidence type="ECO:0000313" key="4">
    <source>
        <dbReference type="EMBL" id="MST99355.1"/>
    </source>
</evidence>
<accession>A0A844G8Z3</accession>
<keyword evidence="1" id="KW-0328">Glycosyltransferase</keyword>
<dbReference type="InterPro" id="IPR049327">
    <property type="entry name" value="TibC/BAHTCr-like_N"/>
</dbReference>
<proteinExistence type="predicted"/>
<reference evidence="4 5" key="1">
    <citation type="submission" date="2019-08" db="EMBL/GenBank/DDBJ databases">
        <title>In-depth cultivation of the pig gut microbiome towards novel bacterial diversity and tailored functional studies.</title>
        <authorList>
            <person name="Wylensek D."/>
            <person name="Hitch T.C.A."/>
            <person name="Clavel T."/>
        </authorList>
    </citation>
    <scope>NUCLEOTIDE SEQUENCE [LARGE SCALE GENOMIC DNA]</scope>
    <source>
        <strain evidence="4 5">BBE-744-WT-12</strain>
    </source>
</reference>
<dbReference type="PANTHER" id="PTHR30160">
    <property type="entry name" value="TETRAACYLDISACCHARIDE 4'-KINASE-RELATED"/>
    <property type="match status" value="1"/>
</dbReference>
<dbReference type="GO" id="GO:0009244">
    <property type="term" value="P:lipopolysaccharide core region biosynthetic process"/>
    <property type="evidence" value="ECO:0007669"/>
    <property type="project" value="TreeGrafter"/>
</dbReference>
<dbReference type="Gene3D" id="3.40.50.2000">
    <property type="entry name" value="Glycogen Phosphorylase B"/>
    <property type="match status" value="1"/>
</dbReference>
<dbReference type="PANTHER" id="PTHR30160:SF1">
    <property type="entry name" value="LIPOPOLYSACCHARIDE 1,2-N-ACETYLGLUCOSAMINETRANSFERASE-RELATED"/>
    <property type="match status" value="1"/>
</dbReference>
<keyword evidence="5" id="KW-1185">Reference proteome</keyword>
<keyword evidence="2 4" id="KW-0808">Transferase</keyword>